<keyword evidence="2" id="KW-1185">Reference proteome</keyword>
<dbReference type="HOGENOM" id="CLU_2895511_0_0_7"/>
<evidence type="ECO:0000313" key="2">
    <source>
        <dbReference type="Proteomes" id="UP000006380"/>
    </source>
</evidence>
<dbReference type="AlphaFoldDB" id="A7GYH5"/>
<name>A7GYH5_CAMC5</name>
<sequence length="62" mass="7572">MASWRILWYDAYLLFFCQYFLKFKGRVQCFTSLALVISFLQSQKYSATEQGIYLSNFMYYFM</sequence>
<dbReference type="Proteomes" id="UP000006380">
    <property type="component" value="Chromosome"/>
</dbReference>
<organism evidence="1 2">
    <name type="scientific">Campylobacter curvus (strain 525.92)</name>
    <dbReference type="NCBI Taxonomy" id="360105"/>
    <lineage>
        <taxon>Bacteria</taxon>
        <taxon>Pseudomonadati</taxon>
        <taxon>Campylobacterota</taxon>
        <taxon>Epsilonproteobacteria</taxon>
        <taxon>Campylobacterales</taxon>
        <taxon>Campylobacteraceae</taxon>
        <taxon>Campylobacter</taxon>
    </lineage>
</organism>
<dbReference type="EMBL" id="CP000767">
    <property type="protein sequence ID" value="EAU00122.1"/>
    <property type="molecule type" value="Genomic_DNA"/>
</dbReference>
<proteinExistence type="predicted"/>
<protein>
    <submittedName>
        <fullName evidence="1">Uncharacterized protein</fullName>
    </submittedName>
</protein>
<dbReference type="KEGG" id="ccv:CCV52592_1870"/>
<evidence type="ECO:0000313" key="1">
    <source>
        <dbReference type="EMBL" id="EAU00122.1"/>
    </source>
</evidence>
<gene>
    <name evidence="1" type="ORF">CCV52592_1870</name>
</gene>
<dbReference type="STRING" id="360105.CCV52592_1870"/>
<accession>A7GYH5</accession>
<reference evidence="1" key="1">
    <citation type="submission" date="2016-07" db="EMBL/GenBank/DDBJ databases">
        <title>Comparative genomics of the Campylobacter concisus group.</title>
        <authorList>
            <person name="Miller W.G."/>
            <person name="Yee E."/>
            <person name="Chapman M.H."/>
            <person name="Huynh S."/>
            <person name="Bono J.L."/>
            <person name="On S.L.W."/>
            <person name="StLeger J."/>
            <person name="Foster G."/>
            <person name="Parker C.T."/>
        </authorList>
    </citation>
    <scope>NUCLEOTIDE SEQUENCE</scope>
    <source>
        <strain evidence="1">525.92</strain>
    </source>
</reference>